<keyword evidence="1" id="KW-0472">Membrane</keyword>
<dbReference type="Pfam" id="PF10003">
    <property type="entry name" value="DUF2244"/>
    <property type="match status" value="1"/>
</dbReference>
<protein>
    <recommendedName>
        <fullName evidence="4">DUF2244 domain-containing protein</fullName>
    </recommendedName>
</protein>
<keyword evidence="1" id="KW-0812">Transmembrane</keyword>
<evidence type="ECO:0000313" key="3">
    <source>
        <dbReference type="Proteomes" id="UP000237222"/>
    </source>
</evidence>
<dbReference type="InterPro" id="IPR019253">
    <property type="entry name" value="DUF2244_TM"/>
</dbReference>
<sequence>MIDIRDNEHRAEIILRPNCSASWAQNRRLILAVMTVNTIFSAGFLAIGAWLVLPFMGLELLMMWLIISRTFKKLQIQQIVSLDPQTLSIDEGHQQCERSWHWPRQSSCVLVTVKTHPWDPLQISLSHCGEHVLIGGFLSKDDSQALLTALRRHLPIKHYCEESVISI</sequence>
<reference evidence="2" key="1">
    <citation type="submission" date="2018-01" db="EMBL/GenBank/DDBJ databases">
        <authorList>
            <person name="Yu X.-D."/>
        </authorList>
    </citation>
    <scope>NUCLEOTIDE SEQUENCE</scope>
    <source>
        <strain evidence="2">ZX-21</strain>
    </source>
</reference>
<name>A0A2S4HCN7_9GAMM</name>
<proteinExistence type="predicted"/>
<dbReference type="OrthoDB" id="7062615at2"/>
<feature type="transmembrane region" description="Helical" evidence="1">
    <location>
        <begin position="39"/>
        <end position="67"/>
    </location>
</feature>
<dbReference type="Proteomes" id="UP000237222">
    <property type="component" value="Unassembled WGS sequence"/>
</dbReference>
<organism evidence="2 3">
    <name type="scientific">Zhongshania marina</name>
    <dbReference type="NCBI Taxonomy" id="2304603"/>
    <lineage>
        <taxon>Bacteria</taxon>
        <taxon>Pseudomonadati</taxon>
        <taxon>Pseudomonadota</taxon>
        <taxon>Gammaproteobacteria</taxon>
        <taxon>Cellvibrionales</taxon>
        <taxon>Spongiibacteraceae</taxon>
        <taxon>Zhongshania</taxon>
    </lineage>
</organism>
<comment type="caution">
    <text evidence="2">The sequence shown here is derived from an EMBL/GenBank/DDBJ whole genome shotgun (WGS) entry which is preliminary data.</text>
</comment>
<gene>
    <name evidence="2" type="ORF">C0068_15320</name>
</gene>
<keyword evidence="1" id="KW-1133">Transmembrane helix</keyword>
<evidence type="ECO:0008006" key="4">
    <source>
        <dbReference type="Google" id="ProtNLM"/>
    </source>
</evidence>
<evidence type="ECO:0000256" key="1">
    <source>
        <dbReference type="SAM" id="Phobius"/>
    </source>
</evidence>
<accession>A0A2S4HCN7</accession>
<dbReference type="AlphaFoldDB" id="A0A2S4HCN7"/>
<evidence type="ECO:0000313" key="2">
    <source>
        <dbReference type="EMBL" id="POP51727.1"/>
    </source>
</evidence>
<dbReference type="RefSeq" id="WP_103685353.1">
    <property type="nucleotide sequence ID" value="NZ_PQGG01000035.1"/>
</dbReference>
<dbReference type="EMBL" id="PQGG01000035">
    <property type="protein sequence ID" value="POP51727.1"/>
    <property type="molecule type" value="Genomic_DNA"/>
</dbReference>